<evidence type="ECO:0000256" key="3">
    <source>
        <dbReference type="ARBA" id="ARBA00022958"/>
    </source>
</evidence>
<dbReference type="InterPro" id="IPR036721">
    <property type="entry name" value="RCK_C_sf"/>
</dbReference>
<evidence type="ECO:0000313" key="7">
    <source>
        <dbReference type="EMBL" id="OAG27402.1"/>
    </source>
</evidence>
<dbReference type="InterPro" id="IPR006036">
    <property type="entry name" value="K_uptake_TrkA"/>
</dbReference>
<sequence>MKRKVIVIGLGKFGSNLAKTLAAEGVEVLGIDKNEKLVEDISPDISEALVADATRKEVLKSIGVEEADQVVVAMSNLSASVLIVLYLRELKARFILAKANDEDHARILRLLGADRVVIPEQDAALREARTLITPNMVDFLPLLPDFLIAKLDAPDEFIGHSLKELDLRRRYHVYILAIRKKHSTKLIVLPPAEHIIEKDEELFVLGKKEYLSKLLAQSE</sequence>
<keyword evidence="2" id="KW-0813">Transport</keyword>
<keyword evidence="3" id="KW-0630">Potassium</keyword>
<dbReference type="GO" id="GO:0005886">
    <property type="term" value="C:plasma membrane"/>
    <property type="evidence" value="ECO:0007669"/>
    <property type="project" value="InterPro"/>
</dbReference>
<dbReference type="PRINTS" id="PR00335">
    <property type="entry name" value="KUPTAKETRKA"/>
</dbReference>
<dbReference type="InterPro" id="IPR006037">
    <property type="entry name" value="RCK_C"/>
</dbReference>
<dbReference type="InterPro" id="IPR050721">
    <property type="entry name" value="Trk_Ktr_HKT_K-transport"/>
</dbReference>
<reference evidence="7 8" key="1">
    <citation type="submission" date="2016-02" db="EMBL/GenBank/DDBJ databases">
        <title>Draft genome sequence of Thermodesulfatator sp. S606.</title>
        <authorList>
            <person name="Lai Q."/>
            <person name="Cao J."/>
            <person name="Dupont S."/>
            <person name="Shao Z."/>
            <person name="Jebbar M."/>
            <person name="Alain K."/>
        </authorList>
    </citation>
    <scope>NUCLEOTIDE SEQUENCE [LARGE SCALE GENOMIC DNA]</scope>
    <source>
        <strain evidence="7 8">S606</strain>
    </source>
</reference>
<evidence type="ECO:0000256" key="4">
    <source>
        <dbReference type="ARBA" id="ARBA00023027"/>
    </source>
</evidence>
<protein>
    <recommendedName>
        <fullName evidence="1">Trk system potassium uptake protein TrkA</fullName>
    </recommendedName>
</protein>
<keyword evidence="4" id="KW-0520">NAD</keyword>
<dbReference type="SUPFAM" id="SSF51735">
    <property type="entry name" value="NAD(P)-binding Rossmann-fold domains"/>
    <property type="match status" value="1"/>
</dbReference>
<dbReference type="RefSeq" id="WP_068542322.1">
    <property type="nucleotide sequence ID" value="NZ_LSFI01000030.1"/>
</dbReference>
<evidence type="ECO:0000259" key="6">
    <source>
        <dbReference type="PROSITE" id="PS51202"/>
    </source>
</evidence>
<keyword evidence="2" id="KW-0633">Potassium transport</keyword>
<dbReference type="PROSITE" id="PS51202">
    <property type="entry name" value="RCK_C"/>
    <property type="match status" value="1"/>
</dbReference>
<proteinExistence type="predicted"/>
<dbReference type="PANTHER" id="PTHR43833">
    <property type="entry name" value="POTASSIUM CHANNEL PROTEIN 2-RELATED-RELATED"/>
    <property type="match status" value="1"/>
</dbReference>
<dbReference type="EMBL" id="LSFI01000030">
    <property type="protein sequence ID" value="OAG27402.1"/>
    <property type="molecule type" value="Genomic_DNA"/>
</dbReference>
<evidence type="ECO:0000256" key="2">
    <source>
        <dbReference type="ARBA" id="ARBA00022538"/>
    </source>
</evidence>
<evidence type="ECO:0000313" key="8">
    <source>
        <dbReference type="Proteomes" id="UP000076964"/>
    </source>
</evidence>
<dbReference type="Pfam" id="PF02080">
    <property type="entry name" value="TrkA_C"/>
    <property type="match status" value="1"/>
</dbReference>
<keyword evidence="8" id="KW-1185">Reference proteome</keyword>
<keyword evidence="2" id="KW-0406">Ion transport</keyword>
<dbReference type="Proteomes" id="UP000076964">
    <property type="component" value="Unassembled WGS sequence"/>
</dbReference>
<comment type="caution">
    <text evidence="7">The sequence shown here is derived from an EMBL/GenBank/DDBJ whole genome shotgun (WGS) entry which is preliminary data.</text>
</comment>
<name>A0A177E852_9BACT</name>
<evidence type="ECO:0000256" key="1">
    <source>
        <dbReference type="ARBA" id="ARBA00017378"/>
    </source>
</evidence>
<accession>A0A177E852</accession>
<dbReference type="SUPFAM" id="SSF116726">
    <property type="entry name" value="TrkA C-terminal domain-like"/>
    <property type="match status" value="1"/>
</dbReference>
<dbReference type="STRING" id="1795632.TH606_06955"/>
<dbReference type="InterPro" id="IPR003148">
    <property type="entry name" value="RCK_N"/>
</dbReference>
<organism evidence="7 8">
    <name type="scientific">Thermodesulfatator autotrophicus</name>
    <dbReference type="NCBI Taxonomy" id="1795632"/>
    <lineage>
        <taxon>Bacteria</taxon>
        <taxon>Pseudomonadati</taxon>
        <taxon>Thermodesulfobacteriota</taxon>
        <taxon>Thermodesulfobacteria</taxon>
        <taxon>Thermodesulfobacteriales</taxon>
        <taxon>Thermodesulfatatoraceae</taxon>
        <taxon>Thermodesulfatator</taxon>
    </lineage>
</organism>
<feature type="domain" description="RCK C-terminal" evidence="6">
    <location>
        <begin position="134"/>
        <end position="219"/>
    </location>
</feature>
<dbReference type="PANTHER" id="PTHR43833:SF7">
    <property type="entry name" value="KTR SYSTEM POTASSIUM UPTAKE PROTEIN C"/>
    <property type="match status" value="1"/>
</dbReference>
<dbReference type="InterPro" id="IPR036291">
    <property type="entry name" value="NAD(P)-bd_dom_sf"/>
</dbReference>
<dbReference type="Gene3D" id="3.40.50.720">
    <property type="entry name" value="NAD(P)-binding Rossmann-like Domain"/>
    <property type="match status" value="1"/>
</dbReference>
<gene>
    <name evidence="7" type="ORF">TH606_06955</name>
</gene>
<dbReference type="AlphaFoldDB" id="A0A177E852"/>
<dbReference type="Pfam" id="PF02254">
    <property type="entry name" value="TrkA_N"/>
    <property type="match status" value="1"/>
</dbReference>
<feature type="domain" description="RCK N-terminal" evidence="5">
    <location>
        <begin position="2"/>
        <end position="118"/>
    </location>
</feature>
<dbReference type="PROSITE" id="PS51201">
    <property type="entry name" value="RCK_N"/>
    <property type="match status" value="1"/>
</dbReference>
<dbReference type="Gene3D" id="3.30.70.1450">
    <property type="entry name" value="Regulator of K+ conductance, C-terminal domain"/>
    <property type="match status" value="1"/>
</dbReference>
<evidence type="ECO:0000259" key="5">
    <source>
        <dbReference type="PROSITE" id="PS51201"/>
    </source>
</evidence>
<dbReference type="OrthoDB" id="9776294at2"/>
<dbReference type="GO" id="GO:0015079">
    <property type="term" value="F:potassium ion transmembrane transporter activity"/>
    <property type="evidence" value="ECO:0007669"/>
    <property type="project" value="InterPro"/>
</dbReference>